<proteinExistence type="predicted"/>
<feature type="transmembrane region" description="Helical" evidence="6">
    <location>
        <begin position="38"/>
        <end position="56"/>
    </location>
</feature>
<dbReference type="PANTHER" id="PTHR40077">
    <property type="entry name" value="MEMBRANE PROTEIN-RELATED"/>
    <property type="match status" value="1"/>
</dbReference>
<dbReference type="STRING" id="1406840.Q763_03005"/>
<sequence length="95" mass="10886">MIKFFKTIATLEGISFLALLFIGVPLKYTMEMEQVVKIMGPIHGFLFIAYIVLAIMLNSEHKWPTKKFVIICLASVIPFGTFYIENKYFKESANS</sequence>
<feature type="domain" description="DUF3817" evidence="7">
    <location>
        <begin position="3"/>
        <end position="88"/>
    </location>
</feature>
<dbReference type="InterPro" id="IPR023845">
    <property type="entry name" value="DUF3817_TM"/>
</dbReference>
<gene>
    <name evidence="8" type="ORF">Q763_03005</name>
</gene>
<keyword evidence="2" id="KW-1003">Cell membrane</keyword>
<feature type="transmembrane region" description="Helical" evidence="6">
    <location>
        <begin position="68"/>
        <end position="84"/>
    </location>
</feature>
<evidence type="ECO:0000256" key="4">
    <source>
        <dbReference type="ARBA" id="ARBA00022989"/>
    </source>
</evidence>
<keyword evidence="9" id="KW-1185">Reference proteome</keyword>
<name>A0A0A2LW46_9FLAO</name>
<keyword evidence="4 6" id="KW-1133">Transmembrane helix</keyword>
<dbReference type="NCBIfam" id="TIGR03954">
    <property type="entry name" value="integ_memb_HG"/>
    <property type="match status" value="1"/>
</dbReference>
<keyword evidence="3 6" id="KW-0812">Transmembrane</keyword>
<organism evidence="8 9">
    <name type="scientific">Flavobacterium beibuense F44-8</name>
    <dbReference type="NCBI Taxonomy" id="1406840"/>
    <lineage>
        <taxon>Bacteria</taxon>
        <taxon>Pseudomonadati</taxon>
        <taxon>Bacteroidota</taxon>
        <taxon>Flavobacteriia</taxon>
        <taxon>Flavobacteriales</taxon>
        <taxon>Flavobacteriaceae</taxon>
        <taxon>Flavobacterium</taxon>
    </lineage>
</organism>
<comment type="caution">
    <text evidence="8">The sequence shown here is derived from an EMBL/GenBank/DDBJ whole genome shotgun (WGS) entry which is preliminary data.</text>
</comment>
<dbReference type="RefSeq" id="WP_035131018.1">
    <property type="nucleotide sequence ID" value="NZ_JRLV01000003.1"/>
</dbReference>
<dbReference type="EMBL" id="JRLV01000003">
    <property type="protein sequence ID" value="KGO83551.1"/>
    <property type="molecule type" value="Genomic_DNA"/>
</dbReference>
<feature type="transmembrane region" description="Helical" evidence="6">
    <location>
        <begin position="7"/>
        <end position="26"/>
    </location>
</feature>
<evidence type="ECO:0000256" key="3">
    <source>
        <dbReference type="ARBA" id="ARBA00022692"/>
    </source>
</evidence>
<evidence type="ECO:0000313" key="8">
    <source>
        <dbReference type="EMBL" id="KGO83551.1"/>
    </source>
</evidence>
<evidence type="ECO:0000259" key="7">
    <source>
        <dbReference type="Pfam" id="PF12823"/>
    </source>
</evidence>
<evidence type="ECO:0000256" key="6">
    <source>
        <dbReference type="SAM" id="Phobius"/>
    </source>
</evidence>
<evidence type="ECO:0000256" key="5">
    <source>
        <dbReference type="ARBA" id="ARBA00023136"/>
    </source>
</evidence>
<accession>A0A0A2LW46</accession>
<protein>
    <submittedName>
        <fullName evidence="8">Membrane protein</fullName>
    </submittedName>
</protein>
<evidence type="ECO:0000313" key="9">
    <source>
        <dbReference type="Proteomes" id="UP000030129"/>
    </source>
</evidence>
<evidence type="ECO:0000256" key="1">
    <source>
        <dbReference type="ARBA" id="ARBA00004651"/>
    </source>
</evidence>
<dbReference type="Pfam" id="PF12823">
    <property type="entry name" value="DUF3817"/>
    <property type="match status" value="1"/>
</dbReference>
<reference evidence="8 9" key="1">
    <citation type="submission" date="2013-09" db="EMBL/GenBank/DDBJ databases">
        <authorList>
            <person name="Zeng Z."/>
            <person name="Chen C."/>
        </authorList>
    </citation>
    <scope>NUCLEOTIDE SEQUENCE [LARGE SCALE GENOMIC DNA]</scope>
    <source>
        <strain evidence="8 9">F44-8</strain>
    </source>
</reference>
<keyword evidence="5 6" id="KW-0472">Membrane</keyword>
<dbReference type="AlphaFoldDB" id="A0A0A2LW46"/>
<dbReference type="eggNOG" id="COG2814">
    <property type="taxonomic scope" value="Bacteria"/>
</dbReference>
<dbReference type="PANTHER" id="PTHR40077:SF2">
    <property type="entry name" value="MEMBRANE PROTEIN"/>
    <property type="match status" value="1"/>
</dbReference>
<dbReference type="Proteomes" id="UP000030129">
    <property type="component" value="Unassembled WGS sequence"/>
</dbReference>
<dbReference type="GO" id="GO:0005886">
    <property type="term" value="C:plasma membrane"/>
    <property type="evidence" value="ECO:0007669"/>
    <property type="project" value="UniProtKB-SubCell"/>
</dbReference>
<evidence type="ECO:0000256" key="2">
    <source>
        <dbReference type="ARBA" id="ARBA00022475"/>
    </source>
</evidence>
<comment type="subcellular location">
    <subcellularLocation>
        <location evidence="1">Cell membrane</location>
        <topology evidence="1">Multi-pass membrane protein</topology>
    </subcellularLocation>
</comment>